<dbReference type="PANTHER" id="PTHR35848:SF9">
    <property type="entry name" value="SLL1358 PROTEIN"/>
    <property type="match status" value="1"/>
</dbReference>
<dbReference type="AlphaFoldDB" id="A0A8T8WGP5"/>
<organism evidence="4 5">
    <name type="scientific">Halobaculum magnesiiphilum</name>
    <dbReference type="NCBI Taxonomy" id="1017351"/>
    <lineage>
        <taxon>Archaea</taxon>
        <taxon>Methanobacteriati</taxon>
        <taxon>Methanobacteriota</taxon>
        <taxon>Stenosarchaea group</taxon>
        <taxon>Halobacteria</taxon>
        <taxon>Halobacteriales</taxon>
        <taxon>Haloferacaceae</taxon>
        <taxon>Halobaculum</taxon>
    </lineage>
</organism>
<keyword evidence="1" id="KW-0479">Metal-binding</keyword>
<keyword evidence="5" id="KW-1185">Reference proteome</keyword>
<name>A0A8T8WGP5_9EURY</name>
<dbReference type="GO" id="GO:0046872">
    <property type="term" value="F:metal ion binding"/>
    <property type="evidence" value="ECO:0007669"/>
    <property type="project" value="UniProtKB-KW"/>
</dbReference>
<protein>
    <submittedName>
        <fullName evidence="4">Cupin domain-containing protein</fullName>
    </submittedName>
</protein>
<sequence length="189" mass="19716">MFRDGSDGGDGGDEERGTVRLGDALGTEHVAINRYRIAPGDGFPSGLHAHADQEEVFVVVAGSATFETLEGDVRVEAGEAIRFAPGEFQTGHNDGDGDDDLVAFALGAPRDSDDVRVPATCPDCGADSLRLATDGDLTFACPACEAEHTPAPCPDCGRDDLGFTTDDANDPVVECGDCGARFDDAPLER</sequence>
<dbReference type="SUPFAM" id="SSF51182">
    <property type="entry name" value="RmlC-like cupins"/>
    <property type="match status" value="1"/>
</dbReference>
<evidence type="ECO:0000313" key="5">
    <source>
        <dbReference type="Proteomes" id="UP000826254"/>
    </source>
</evidence>
<feature type="domain" description="Cupin type-2" evidence="3">
    <location>
        <begin position="35"/>
        <end position="97"/>
    </location>
</feature>
<dbReference type="InterPro" id="IPR013096">
    <property type="entry name" value="Cupin_2"/>
</dbReference>
<proteinExistence type="predicted"/>
<dbReference type="InterPro" id="IPR014710">
    <property type="entry name" value="RmlC-like_jellyroll"/>
</dbReference>
<dbReference type="Gene3D" id="2.60.120.10">
    <property type="entry name" value="Jelly Rolls"/>
    <property type="match status" value="1"/>
</dbReference>
<dbReference type="Proteomes" id="UP000826254">
    <property type="component" value="Chromosome"/>
</dbReference>
<feature type="region of interest" description="Disordered" evidence="2">
    <location>
        <begin position="1"/>
        <end position="22"/>
    </location>
</feature>
<evidence type="ECO:0000256" key="2">
    <source>
        <dbReference type="SAM" id="MobiDB-lite"/>
    </source>
</evidence>
<evidence type="ECO:0000259" key="3">
    <source>
        <dbReference type="Pfam" id="PF07883"/>
    </source>
</evidence>
<dbReference type="InterPro" id="IPR011051">
    <property type="entry name" value="RmlC_Cupin_sf"/>
</dbReference>
<dbReference type="PANTHER" id="PTHR35848">
    <property type="entry name" value="OXALATE-BINDING PROTEIN"/>
    <property type="match status" value="1"/>
</dbReference>
<evidence type="ECO:0000256" key="1">
    <source>
        <dbReference type="ARBA" id="ARBA00022723"/>
    </source>
</evidence>
<reference evidence="4 5" key="1">
    <citation type="journal article" date="2021" name="Int. J. Syst. Evol. Microbiol.">
        <title>Halobaculum halophilum sp. nov. and Halobaculum salinum sp. nov., isolated from salt lake and saline soil.</title>
        <authorList>
            <person name="Cui H.L."/>
            <person name="Shi X.W."/>
            <person name="Yin X.M."/>
            <person name="Yang X.Y."/>
            <person name="Hou J."/>
            <person name="Zhu L."/>
        </authorList>
    </citation>
    <scope>NUCLEOTIDE SEQUENCE [LARGE SCALE GENOMIC DNA]</scope>
    <source>
        <strain evidence="4 5">NBRC 109044</strain>
    </source>
</reference>
<accession>A0A8T8WGP5</accession>
<dbReference type="Pfam" id="PF07883">
    <property type="entry name" value="Cupin_2"/>
    <property type="match status" value="1"/>
</dbReference>
<gene>
    <name evidence="4" type="ORF">K6T50_02315</name>
</gene>
<evidence type="ECO:0000313" key="4">
    <source>
        <dbReference type="EMBL" id="QZP39000.1"/>
    </source>
</evidence>
<dbReference type="KEGG" id="hmp:K6T50_02315"/>
<dbReference type="EMBL" id="CP081958">
    <property type="protein sequence ID" value="QZP39000.1"/>
    <property type="molecule type" value="Genomic_DNA"/>
</dbReference>
<dbReference type="InterPro" id="IPR051610">
    <property type="entry name" value="GPI/OXD"/>
</dbReference>